<evidence type="ECO:0000313" key="2">
    <source>
        <dbReference type="Proteomes" id="UP000054928"/>
    </source>
</evidence>
<organism evidence="1 2">
    <name type="scientific">Plasmopara halstedii</name>
    <name type="common">Downy mildew of sunflower</name>
    <dbReference type="NCBI Taxonomy" id="4781"/>
    <lineage>
        <taxon>Eukaryota</taxon>
        <taxon>Sar</taxon>
        <taxon>Stramenopiles</taxon>
        <taxon>Oomycota</taxon>
        <taxon>Peronosporomycetes</taxon>
        <taxon>Peronosporales</taxon>
        <taxon>Peronosporaceae</taxon>
        <taxon>Plasmopara</taxon>
    </lineage>
</organism>
<dbReference type="Proteomes" id="UP000054928">
    <property type="component" value="Unassembled WGS sequence"/>
</dbReference>
<dbReference type="RefSeq" id="XP_024575791.1">
    <property type="nucleotide sequence ID" value="XM_024724967.1"/>
</dbReference>
<reference evidence="2" key="1">
    <citation type="submission" date="2014-09" db="EMBL/GenBank/DDBJ databases">
        <authorList>
            <person name="Sharma Rahul"/>
            <person name="Thines Marco"/>
        </authorList>
    </citation>
    <scope>NUCLEOTIDE SEQUENCE [LARGE SCALE GENOMIC DNA]</scope>
</reference>
<sequence>MVLCAHSSGGAVAYEFLSNLSTKAETAVYPGVERLNAGMNSEVVALTIILKGLRTDVARANTEIVHHFSSVKGDVGCGQIFRIVKARRRT</sequence>
<accession>A0A0P1AFK7</accession>
<dbReference type="EMBL" id="CCYD01000428">
    <property type="protein sequence ID" value="CEG39422.1"/>
    <property type="molecule type" value="Genomic_DNA"/>
</dbReference>
<protein>
    <submittedName>
        <fullName evidence="1">Uncharacterized protein</fullName>
    </submittedName>
</protein>
<keyword evidence="2" id="KW-1185">Reference proteome</keyword>
<name>A0A0P1AFK7_PLAHL</name>
<proteinExistence type="predicted"/>
<evidence type="ECO:0000313" key="1">
    <source>
        <dbReference type="EMBL" id="CEG39422.1"/>
    </source>
</evidence>
<dbReference type="GeneID" id="36404724"/>
<dbReference type="AlphaFoldDB" id="A0A0P1AFK7"/>